<feature type="chain" id="PRO_5045617344" description="Peptidase" evidence="3">
    <location>
        <begin position="26"/>
        <end position="325"/>
    </location>
</feature>
<feature type="signal peptide" evidence="3">
    <location>
        <begin position="1"/>
        <end position="25"/>
    </location>
</feature>
<keyword evidence="2" id="KW-1133">Transmembrane helix</keyword>
<keyword evidence="5" id="KW-1185">Reference proteome</keyword>
<dbReference type="Proteomes" id="UP001629745">
    <property type="component" value="Unassembled WGS sequence"/>
</dbReference>
<evidence type="ECO:0000313" key="5">
    <source>
        <dbReference type="Proteomes" id="UP001629745"/>
    </source>
</evidence>
<evidence type="ECO:0000256" key="2">
    <source>
        <dbReference type="SAM" id="Phobius"/>
    </source>
</evidence>
<evidence type="ECO:0000313" key="4">
    <source>
        <dbReference type="EMBL" id="MFM1723332.1"/>
    </source>
</evidence>
<accession>A0ABW9FDQ1</accession>
<organism evidence="4 5">
    <name type="scientific">Rhodococcus parequi</name>
    <dbReference type="NCBI Taxonomy" id="3137122"/>
    <lineage>
        <taxon>Bacteria</taxon>
        <taxon>Bacillati</taxon>
        <taxon>Actinomycetota</taxon>
        <taxon>Actinomycetes</taxon>
        <taxon>Mycobacteriales</taxon>
        <taxon>Nocardiaceae</taxon>
        <taxon>Rhodococcus</taxon>
    </lineage>
</organism>
<evidence type="ECO:0000256" key="3">
    <source>
        <dbReference type="SAM" id="SignalP"/>
    </source>
</evidence>
<dbReference type="EMBL" id="JBDLNV010000002">
    <property type="protein sequence ID" value="MFM1723332.1"/>
    <property type="molecule type" value="Genomic_DNA"/>
</dbReference>
<protein>
    <recommendedName>
        <fullName evidence="6">Peptidase</fullName>
    </recommendedName>
</protein>
<dbReference type="InterPro" id="IPR013783">
    <property type="entry name" value="Ig-like_fold"/>
</dbReference>
<feature type="compositionally biased region" description="Gly residues" evidence="1">
    <location>
        <begin position="275"/>
        <end position="286"/>
    </location>
</feature>
<proteinExistence type="predicted"/>
<name>A0ABW9FDQ1_9NOCA</name>
<keyword evidence="3" id="KW-0732">Signal</keyword>
<evidence type="ECO:0000256" key="1">
    <source>
        <dbReference type="SAM" id="MobiDB-lite"/>
    </source>
</evidence>
<feature type="transmembrane region" description="Helical" evidence="2">
    <location>
        <begin position="295"/>
        <end position="316"/>
    </location>
</feature>
<keyword evidence="2" id="KW-0472">Membrane</keyword>
<feature type="region of interest" description="Disordered" evidence="1">
    <location>
        <begin position="266"/>
        <end position="286"/>
    </location>
</feature>
<comment type="caution">
    <text evidence="4">The sequence shown here is derived from an EMBL/GenBank/DDBJ whole genome shotgun (WGS) entry which is preliminary data.</text>
</comment>
<reference evidence="4 5" key="1">
    <citation type="submission" date="2023-11" db="EMBL/GenBank/DDBJ databases">
        <authorList>
            <person name="Val-Calvo J."/>
            <person name="Scortti M."/>
            <person name="Vazquez-Boland J."/>
        </authorList>
    </citation>
    <scope>NUCLEOTIDE SEQUENCE [LARGE SCALE GENOMIC DNA]</scope>
    <source>
        <strain evidence="4 5">PAM 2766</strain>
    </source>
</reference>
<dbReference type="Gene3D" id="2.60.40.10">
    <property type="entry name" value="Immunoglobulins"/>
    <property type="match status" value="1"/>
</dbReference>
<evidence type="ECO:0008006" key="6">
    <source>
        <dbReference type="Google" id="ProtNLM"/>
    </source>
</evidence>
<gene>
    <name evidence="4" type="ORF">ABEU20_001898</name>
</gene>
<keyword evidence="2" id="KW-0812">Transmembrane</keyword>
<dbReference type="RefSeq" id="WP_420163875.1">
    <property type="nucleotide sequence ID" value="NZ_JBDLNV010000002.1"/>
</dbReference>
<sequence>MLRNLLALLALVASFVAASTTVVHADTASGGIGIELAGSTEIVGTFAPGEPVVRRVRISNTAATTKAVDVYAGAASMRGGEFEVQDRGSVNALTSWTSLSTKSISLAPGRSEDVVVTVRIPADAPTGDRHAVVWAQGAAGAGGGIVTAARVGVRMNLRVGPAAGTTADFAIEGLATERDSDGQAVVVADIRNTGGWAAEVGGELTLTDGPGGRALGPLYAGEVIVAAGAAGKVRFRIPNSRDLASGPWQAHVALESGAVERGRDGEITFPTPESGGNGSLGSLGSSGAGSTQSPLMWVGVAGAAAAAIGAIGWTVLQQQNPPAVR</sequence>